<dbReference type="Gene3D" id="3.30.420.10">
    <property type="entry name" value="Ribonuclease H-like superfamily/Ribonuclease H"/>
    <property type="match status" value="1"/>
</dbReference>
<dbReference type="OMA" id="RHRNTEA"/>
<dbReference type="InterPro" id="IPR036397">
    <property type="entry name" value="RNaseH_sf"/>
</dbReference>
<protein>
    <submittedName>
        <fullName evidence="2">PREDICTED: RNase H</fullName>
    </submittedName>
</protein>
<evidence type="ECO:0000259" key="1">
    <source>
        <dbReference type="PROSITE" id="PS50879"/>
    </source>
</evidence>
<name>A0A5E4FE12_PRUDU</name>
<evidence type="ECO:0000313" key="2">
    <source>
        <dbReference type="EMBL" id="VVA26097.1"/>
    </source>
</evidence>
<dbReference type="PROSITE" id="PS50879">
    <property type="entry name" value="RNASE_H_1"/>
    <property type="match status" value="1"/>
</dbReference>
<dbReference type="PANTHER" id="PTHR46387">
    <property type="entry name" value="POLYNUCLEOTIDYL TRANSFERASE, RIBONUCLEASE H-LIKE SUPERFAMILY PROTEIN"/>
    <property type="match status" value="1"/>
</dbReference>
<sequence>MGLIDLQLALRVKPRYGMSFKGRSNKIGILCKLLVPLTTFGTSVDGNGGECFNTTKCFPKLINLLWQSSLFHSGCSLFSIVMGFCTLEFDGASKGNPGLAGAGAVLRADDGSLICKLHEGLGVRTNNVAEYRALILGLKYALKKGFTKIRVKGDSKLVCMQVQGLWKVRNQNMSDLCEEVKELKDKFLSFEISHVLRELNSEADAQANLAVRLTDGQVQEEEFGK</sequence>
<gene>
    <name evidence="2" type="ORF">ALMOND_2B022998</name>
</gene>
<dbReference type="Proteomes" id="UP000327085">
    <property type="component" value="Chromosome 1"/>
</dbReference>
<dbReference type="Pfam" id="PF13456">
    <property type="entry name" value="RVT_3"/>
    <property type="match status" value="1"/>
</dbReference>
<organism evidence="2 3">
    <name type="scientific">Prunus dulcis</name>
    <name type="common">Almond</name>
    <name type="synonym">Amygdalus dulcis</name>
    <dbReference type="NCBI Taxonomy" id="3755"/>
    <lineage>
        <taxon>Eukaryota</taxon>
        <taxon>Viridiplantae</taxon>
        <taxon>Streptophyta</taxon>
        <taxon>Embryophyta</taxon>
        <taxon>Tracheophyta</taxon>
        <taxon>Spermatophyta</taxon>
        <taxon>Magnoliopsida</taxon>
        <taxon>eudicotyledons</taxon>
        <taxon>Gunneridae</taxon>
        <taxon>Pentapetalae</taxon>
        <taxon>rosids</taxon>
        <taxon>fabids</taxon>
        <taxon>Rosales</taxon>
        <taxon>Rosaceae</taxon>
        <taxon>Amygdaloideae</taxon>
        <taxon>Amygdaleae</taxon>
        <taxon>Prunus</taxon>
    </lineage>
</organism>
<proteinExistence type="predicted"/>
<evidence type="ECO:0000313" key="3">
    <source>
        <dbReference type="Proteomes" id="UP000327085"/>
    </source>
</evidence>
<dbReference type="Gramene" id="VVA26097">
    <property type="protein sequence ID" value="VVA26097"/>
    <property type="gene ID" value="Prudul26B022998"/>
</dbReference>
<dbReference type="InterPro" id="IPR012337">
    <property type="entry name" value="RNaseH-like_sf"/>
</dbReference>
<dbReference type="GO" id="GO:0004523">
    <property type="term" value="F:RNA-DNA hybrid ribonuclease activity"/>
    <property type="evidence" value="ECO:0007669"/>
    <property type="project" value="InterPro"/>
</dbReference>
<reference evidence="3" key="1">
    <citation type="journal article" date="2020" name="Plant J.">
        <title>Transposons played a major role in the diversification between the closely related almond and peach genomes: results from the almond genome sequence.</title>
        <authorList>
            <person name="Alioto T."/>
            <person name="Alexiou K.G."/>
            <person name="Bardil A."/>
            <person name="Barteri F."/>
            <person name="Castanera R."/>
            <person name="Cruz F."/>
            <person name="Dhingra A."/>
            <person name="Duval H."/>
            <person name="Fernandez I Marti A."/>
            <person name="Frias L."/>
            <person name="Galan B."/>
            <person name="Garcia J.L."/>
            <person name="Howad W."/>
            <person name="Gomez-Garrido J."/>
            <person name="Gut M."/>
            <person name="Julca I."/>
            <person name="Morata J."/>
            <person name="Puigdomenech P."/>
            <person name="Ribeca P."/>
            <person name="Rubio Cabetas M.J."/>
            <person name="Vlasova A."/>
            <person name="Wirthensohn M."/>
            <person name="Garcia-Mas J."/>
            <person name="Gabaldon T."/>
            <person name="Casacuberta J.M."/>
            <person name="Arus P."/>
        </authorList>
    </citation>
    <scope>NUCLEOTIDE SEQUENCE [LARGE SCALE GENOMIC DNA]</scope>
    <source>
        <strain evidence="3">cv. Texas</strain>
    </source>
</reference>
<dbReference type="GO" id="GO:0003676">
    <property type="term" value="F:nucleic acid binding"/>
    <property type="evidence" value="ECO:0007669"/>
    <property type="project" value="InterPro"/>
</dbReference>
<accession>A0A5E4FE12</accession>
<dbReference type="PANTHER" id="PTHR46387:SF2">
    <property type="entry name" value="RIBONUCLEASE HI"/>
    <property type="match status" value="1"/>
</dbReference>
<dbReference type="EMBL" id="CABIKO010000102">
    <property type="protein sequence ID" value="VVA26097.1"/>
    <property type="molecule type" value="Genomic_DNA"/>
</dbReference>
<dbReference type="SUPFAM" id="SSF53098">
    <property type="entry name" value="Ribonuclease H-like"/>
    <property type="match status" value="1"/>
</dbReference>
<dbReference type="FunFam" id="3.30.420.10:FF:000076">
    <property type="entry name" value="RBR-type E3 ubiquitin transferase"/>
    <property type="match status" value="1"/>
</dbReference>
<dbReference type="CDD" id="cd09279">
    <property type="entry name" value="RNase_HI_like"/>
    <property type="match status" value="1"/>
</dbReference>
<dbReference type="InterPro" id="IPR002156">
    <property type="entry name" value="RNaseH_domain"/>
</dbReference>
<dbReference type="AlphaFoldDB" id="A0A5E4FE12"/>
<feature type="domain" description="RNase H type-1" evidence="1">
    <location>
        <begin position="81"/>
        <end position="212"/>
    </location>
</feature>
<dbReference type="InParanoid" id="A0A5E4FE12"/>